<name>A0ACC2PMU3_9HYME</name>
<evidence type="ECO:0000313" key="1">
    <source>
        <dbReference type="EMBL" id="KAJ8684755.1"/>
    </source>
</evidence>
<dbReference type="Proteomes" id="UP001239111">
    <property type="component" value="Chromosome 1"/>
</dbReference>
<accession>A0ACC2PMU3</accession>
<protein>
    <submittedName>
        <fullName evidence="1">Uncharacterized protein</fullName>
    </submittedName>
</protein>
<reference evidence="1" key="1">
    <citation type="submission" date="2023-04" db="EMBL/GenBank/DDBJ databases">
        <title>A chromosome-level genome assembly of the parasitoid wasp Eretmocerus hayati.</title>
        <authorList>
            <person name="Zhong Y."/>
            <person name="Liu S."/>
            <person name="Liu Y."/>
        </authorList>
    </citation>
    <scope>NUCLEOTIDE SEQUENCE</scope>
    <source>
        <strain evidence="1">ZJU_SS_LIU_2023</strain>
    </source>
</reference>
<keyword evidence="2" id="KW-1185">Reference proteome</keyword>
<gene>
    <name evidence="1" type="ORF">QAD02_020548</name>
</gene>
<comment type="caution">
    <text evidence="1">The sequence shown here is derived from an EMBL/GenBank/DDBJ whole genome shotgun (WGS) entry which is preliminary data.</text>
</comment>
<organism evidence="1 2">
    <name type="scientific">Eretmocerus hayati</name>
    <dbReference type="NCBI Taxonomy" id="131215"/>
    <lineage>
        <taxon>Eukaryota</taxon>
        <taxon>Metazoa</taxon>
        <taxon>Ecdysozoa</taxon>
        <taxon>Arthropoda</taxon>
        <taxon>Hexapoda</taxon>
        <taxon>Insecta</taxon>
        <taxon>Pterygota</taxon>
        <taxon>Neoptera</taxon>
        <taxon>Endopterygota</taxon>
        <taxon>Hymenoptera</taxon>
        <taxon>Apocrita</taxon>
        <taxon>Proctotrupomorpha</taxon>
        <taxon>Chalcidoidea</taxon>
        <taxon>Aphelinidae</taxon>
        <taxon>Aphelininae</taxon>
        <taxon>Eretmocerus</taxon>
    </lineage>
</organism>
<sequence>MDSNHHNMGPGVDVTVGSSSSLQSSNSINPKKRRRSNNIGVQTIQRNAVALDFIPPPLSGFGDTVIATNPFDDTPEALLQNSAQHIHGLQPHHLRNTQIQGMTTLLSPGMSSVISHVGGMGIKGCANESIAHVTNLSGANHSAVSNTNPVSLMHSTLSQAIVTSNKHVNMNHILNSQLVNTALSNSPNGMRHGIGSSIRNHVDLVNCTDSNLVINGAAIATTSNSANSSLNHSAPICNLIHLSRSNSNRSGSMKGIDSIATLPDATMGNNQVNQINPIQSQVISLRNMDPSSRNQPGNLGCSVANNLPMTSRKSCSQGAVTSVTTAHHGFQCPQPSGARVITEAGRIYPPDQPMVFNHQNPNAPPISPCGVCHKEVHANDQAILCESGCNFWFHRRCTGLSETAYDLLMHEVCAEWTCDRCMSSRNVTLVKFKP</sequence>
<dbReference type="EMBL" id="CM056741">
    <property type="protein sequence ID" value="KAJ8684755.1"/>
    <property type="molecule type" value="Genomic_DNA"/>
</dbReference>
<evidence type="ECO:0000313" key="2">
    <source>
        <dbReference type="Proteomes" id="UP001239111"/>
    </source>
</evidence>
<proteinExistence type="predicted"/>